<dbReference type="RefSeq" id="WP_093072561.1">
    <property type="nucleotide sequence ID" value="NZ_FOGV01000008.1"/>
</dbReference>
<dbReference type="OrthoDB" id="9805728at2"/>
<dbReference type="SUPFAM" id="SSF56281">
    <property type="entry name" value="Metallo-hydrolase/oxidoreductase"/>
    <property type="match status" value="1"/>
</dbReference>
<dbReference type="EMBL" id="FOGV01000008">
    <property type="protein sequence ID" value="SER89376.1"/>
    <property type="molecule type" value="Genomic_DNA"/>
</dbReference>
<accession>A0A1H9SWU7</accession>
<name>A0A1H9SWU7_9BACI</name>
<proteinExistence type="predicted"/>
<keyword evidence="4" id="KW-1185">Reference proteome</keyword>
<evidence type="ECO:0000259" key="2">
    <source>
        <dbReference type="Pfam" id="PF12706"/>
    </source>
</evidence>
<dbReference type="Gene3D" id="3.60.15.10">
    <property type="entry name" value="Ribonuclease Z/Hydroxyacylglutathione hydrolase-like"/>
    <property type="match status" value="1"/>
</dbReference>
<dbReference type="PANTHER" id="PTHR15032">
    <property type="entry name" value="N-ACYL-PHOSPHATIDYLETHANOLAMINE-HYDROLYZING PHOSPHOLIPASE D"/>
    <property type="match status" value="1"/>
</dbReference>
<evidence type="ECO:0000313" key="4">
    <source>
        <dbReference type="Proteomes" id="UP000199318"/>
    </source>
</evidence>
<dbReference type="InterPro" id="IPR036866">
    <property type="entry name" value="RibonucZ/Hydroxyglut_hydro"/>
</dbReference>
<dbReference type="InterPro" id="IPR024884">
    <property type="entry name" value="NAPE-PLD"/>
</dbReference>
<dbReference type="InterPro" id="IPR001279">
    <property type="entry name" value="Metallo-B-lactamas"/>
</dbReference>
<evidence type="ECO:0000256" key="1">
    <source>
        <dbReference type="SAM" id="SignalP"/>
    </source>
</evidence>
<dbReference type="Proteomes" id="UP000199318">
    <property type="component" value="Unassembled WGS sequence"/>
</dbReference>
<organism evidence="3 4">
    <name type="scientific">Salisediminibacterium halotolerans</name>
    <dbReference type="NCBI Taxonomy" id="517425"/>
    <lineage>
        <taxon>Bacteria</taxon>
        <taxon>Bacillati</taxon>
        <taxon>Bacillota</taxon>
        <taxon>Bacilli</taxon>
        <taxon>Bacillales</taxon>
        <taxon>Bacillaceae</taxon>
        <taxon>Salisediminibacterium</taxon>
    </lineage>
</organism>
<feature type="signal peptide" evidence="1">
    <location>
        <begin position="1"/>
        <end position="17"/>
    </location>
</feature>
<dbReference type="AlphaFoldDB" id="A0A1H9SWU7"/>
<protein>
    <submittedName>
        <fullName evidence="3">L-ascorbate metabolism protein UlaG, beta-lactamase superfamily</fullName>
    </submittedName>
</protein>
<feature type="domain" description="Metallo-beta-lactamase" evidence="2">
    <location>
        <begin position="115"/>
        <end position="309"/>
    </location>
</feature>
<dbReference type="GO" id="GO:0008270">
    <property type="term" value="F:zinc ion binding"/>
    <property type="evidence" value="ECO:0007669"/>
    <property type="project" value="InterPro"/>
</dbReference>
<dbReference type="GO" id="GO:0070290">
    <property type="term" value="F:N-acylphosphatidylethanolamine-specific phospholipase D activity"/>
    <property type="evidence" value="ECO:0007669"/>
    <property type="project" value="InterPro"/>
</dbReference>
<sequence>MLKIFIQFAAVTAAAAAAVVNLHPGFGKSPGKMEQRRFDSLPNRQNGQFVNDTPLHRKLNPCDASSLIKDSLKRKEHRGPSHLIPVAASEWEQEDSITWLGHSAFYLNIAGVKMLLDPMFGPAPAPMPFLAGKRYTGSLLGKITELPEIDVVLLTHDHYDHLDYRSIRRLKEKVRRFVVPLGVGAHLRYWGVNAERISELNWHESASEQDITLTLTPSRHFSGRGVRNRNQTLWGGWVIASDNAKVYASGDGGYGEHFQTLGKQYGPFDLTLMEGGQYDDRWKSVHMRPEEAVQAHKDVCGNKLLLAHWAGFTLAFHSWEEPIERALHAAEQENVTLLTPEVGRTVPIHGAVSQQLRWWQKGNCENKKQM</sequence>
<dbReference type="STRING" id="1464123.SAMN05444126_10848"/>
<evidence type="ECO:0000313" key="3">
    <source>
        <dbReference type="EMBL" id="SER89376.1"/>
    </source>
</evidence>
<dbReference type="Pfam" id="PF12706">
    <property type="entry name" value="Lactamase_B_2"/>
    <property type="match status" value="1"/>
</dbReference>
<reference evidence="4" key="1">
    <citation type="submission" date="2016-10" db="EMBL/GenBank/DDBJ databases">
        <authorList>
            <person name="de Groot N.N."/>
        </authorList>
    </citation>
    <scope>NUCLEOTIDE SEQUENCE [LARGE SCALE GENOMIC DNA]</scope>
    <source>
        <strain evidence="4">10nlg</strain>
    </source>
</reference>
<feature type="chain" id="PRO_5038502217" evidence="1">
    <location>
        <begin position="18"/>
        <end position="370"/>
    </location>
</feature>
<gene>
    <name evidence="3" type="ORF">SAMN05444126_10848</name>
</gene>
<dbReference type="GO" id="GO:0005737">
    <property type="term" value="C:cytoplasm"/>
    <property type="evidence" value="ECO:0007669"/>
    <property type="project" value="TreeGrafter"/>
</dbReference>
<dbReference type="PIRSF" id="PIRSF038896">
    <property type="entry name" value="NAPE-PLD"/>
    <property type="match status" value="1"/>
</dbReference>
<comment type="caution">
    <text evidence="3">The sequence shown here is derived from an EMBL/GenBank/DDBJ whole genome shotgun (WGS) entry which is preliminary data.</text>
</comment>
<dbReference type="PANTHER" id="PTHR15032:SF4">
    <property type="entry name" value="N-ACYL-PHOSPHATIDYLETHANOLAMINE-HYDROLYZING PHOSPHOLIPASE D"/>
    <property type="match status" value="1"/>
</dbReference>
<keyword evidence="1" id="KW-0732">Signal</keyword>